<dbReference type="EMBL" id="QWGR01000002">
    <property type="protein sequence ID" value="RIJ49875.1"/>
    <property type="molecule type" value="Genomic_DNA"/>
</dbReference>
<protein>
    <submittedName>
        <fullName evidence="1">Uncharacterized protein</fullName>
    </submittedName>
</protein>
<evidence type="ECO:0000313" key="2">
    <source>
        <dbReference type="Proteomes" id="UP000265926"/>
    </source>
</evidence>
<sequence length="62" mass="7272">MLDLIIHRDIKNALRKLFCTRAFIHLRGIIFPKMSDLTLLMGKKKEADECLPQFYLFNYLGG</sequence>
<dbReference type="AlphaFoldDB" id="A0A399T4N3"/>
<evidence type="ECO:0000313" key="1">
    <source>
        <dbReference type="EMBL" id="RIJ49875.1"/>
    </source>
</evidence>
<accession>A0A399T4N3</accession>
<dbReference type="Proteomes" id="UP000265926">
    <property type="component" value="Unassembled WGS sequence"/>
</dbReference>
<proteinExistence type="predicted"/>
<comment type="caution">
    <text evidence="1">The sequence shown here is derived from an EMBL/GenBank/DDBJ whole genome shotgun (WGS) entry which is preliminary data.</text>
</comment>
<gene>
    <name evidence="1" type="ORF">D1614_03795</name>
</gene>
<organism evidence="1 2">
    <name type="scientific">Maribellus luteus</name>
    <dbReference type="NCBI Taxonomy" id="2305463"/>
    <lineage>
        <taxon>Bacteria</taxon>
        <taxon>Pseudomonadati</taxon>
        <taxon>Bacteroidota</taxon>
        <taxon>Bacteroidia</taxon>
        <taxon>Marinilabiliales</taxon>
        <taxon>Prolixibacteraceae</taxon>
        <taxon>Maribellus</taxon>
    </lineage>
</organism>
<reference evidence="1 2" key="1">
    <citation type="submission" date="2018-08" db="EMBL/GenBank/DDBJ databases">
        <title>Pallidiluteibacterium maritimus gen. nov., sp. nov., isolated from coastal sediment.</title>
        <authorList>
            <person name="Zhou L.Y."/>
        </authorList>
    </citation>
    <scope>NUCLEOTIDE SEQUENCE [LARGE SCALE GENOMIC DNA]</scope>
    <source>
        <strain evidence="1 2">XSD2</strain>
    </source>
</reference>
<name>A0A399T4N3_9BACT</name>
<keyword evidence="2" id="KW-1185">Reference proteome</keyword>